<evidence type="ECO:0000256" key="3">
    <source>
        <dbReference type="ARBA" id="ARBA00025466"/>
    </source>
</evidence>
<dbReference type="PANTHER" id="PTHR23098">
    <property type="entry name" value="AGAP001331-PA-RELATED"/>
    <property type="match status" value="1"/>
</dbReference>
<gene>
    <name evidence="7" type="primary">LOC100901370</name>
</gene>
<evidence type="ECO:0000259" key="5">
    <source>
        <dbReference type="Pfam" id="PF13873"/>
    </source>
</evidence>
<dbReference type="PANTHER" id="PTHR23098:SF16">
    <property type="entry name" value="REGULATORY PROTEIN ZESTE"/>
    <property type="match status" value="1"/>
</dbReference>
<accession>A0AAJ7SIE8</accession>
<dbReference type="GO" id="GO:0005634">
    <property type="term" value="C:nucleus"/>
    <property type="evidence" value="ECO:0007669"/>
    <property type="project" value="TreeGrafter"/>
</dbReference>
<evidence type="ECO:0000256" key="4">
    <source>
        <dbReference type="SAM" id="MobiDB-lite"/>
    </source>
</evidence>
<feature type="region of interest" description="Disordered" evidence="4">
    <location>
        <begin position="199"/>
        <end position="286"/>
    </location>
</feature>
<comment type="subunit">
    <text evidence="1">Self-associates forming complexes of several hundred monomers.</text>
</comment>
<evidence type="ECO:0000256" key="1">
    <source>
        <dbReference type="ARBA" id="ARBA00011764"/>
    </source>
</evidence>
<organism evidence="6 7">
    <name type="scientific">Galendromus occidentalis</name>
    <name type="common">western predatory mite</name>
    <dbReference type="NCBI Taxonomy" id="34638"/>
    <lineage>
        <taxon>Eukaryota</taxon>
        <taxon>Metazoa</taxon>
        <taxon>Ecdysozoa</taxon>
        <taxon>Arthropoda</taxon>
        <taxon>Chelicerata</taxon>
        <taxon>Arachnida</taxon>
        <taxon>Acari</taxon>
        <taxon>Parasitiformes</taxon>
        <taxon>Mesostigmata</taxon>
        <taxon>Gamasina</taxon>
        <taxon>Phytoseioidea</taxon>
        <taxon>Phytoseiidae</taxon>
        <taxon>Typhlodrominae</taxon>
        <taxon>Galendromus</taxon>
    </lineage>
</organism>
<name>A0AAJ7SIE8_9ACAR</name>
<evidence type="ECO:0000256" key="2">
    <source>
        <dbReference type="ARBA" id="ARBA00016807"/>
    </source>
</evidence>
<dbReference type="GeneID" id="100901370"/>
<dbReference type="InterPro" id="IPR028002">
    <property type="entry name" value="Myb_DNA-bind_5"/>
</dbReference>
<dbReference type="Proteomes" id="UP000694867">
    <property type="component" value="Unplaced"/>
</dbReference>
<feature type="domain" description="Myb/SANT-like DNA-binding" evidence="5">
    <location>
        <begin position="13"/>
        <end position="86"/>
    </location>
</feature>
<dbReference type="Pfam" id="PF13873">
    <property type="entry name" value="Myb_DNA-bind_5"/>
    <property type="match status" value="1"/>
</dbReference>
<feature type="compositionally biased region" description="Basic and acidic residues" evidence="4">
    <location>
        <begin position="203"/>
        <end position="220"/>
    </location>
</feature>
<comment type="function">
    <text evidence="3">Involved in transvection phenomena (= synapsis-dependent gene expression), where the synaptic pairing of chromosomes carrying genes with which zeste interacts influences the expression of these genes. Zeste binds to DNA and stimulates transcription from a nearby promoter.</text>
</comment>
<sequence>MHGFASRPGTACHFTEAEKIRLVEEVERRKAIVRARFNRDVTSEDKRRAWKEITDSVNSVSPPGSAGHTQTECKKKWDNMMVYSKKLYWQFKQKCHLAELKKCRPPRRLSDVVLRVIQVIGEEAVEESMRNLTEQAYGNLQHTLHPQSAFPVRPDQMTLKPQLPWLEPVPTQLNAADAHKNMLLNFAAAMASYSALGQQTPDVADHSSTVDEHESSDEHQLTNPSPADLRPHIHSPTSSGGGQLASSSSSDERMESQGTKRKACDVGADEDEDDTVDEFREENRPTKRANLKSEATLEFVKALQAIQKVAAQLHEAQQFQQRLMVLKLQYLQEQRNHLVQIATKTPTTTTSTGPQS</sequence>
<dbReference type="RefSeq" id="XP_028968621.1">
    <property type="nucleotide sequence ID" value="XM_029112788.1"/>
</dbReference>
<proteinExistence type="predicted"/>
<evidence type="ECO:0000313" key="7">
    <source>
        <dbReference type="RefSeq" id="XP_028968621.1"/>
    </source>
</evidence>
<keyword evidence="6" id="KW-1185">Reference proteome</keyword>
<dbReference type="AlphaFoldDB" id="A0AAJ7SIE8"/>
<evidence type="ECO:0000313" key="6">
    <source>
        <dbReference type="Proteomes" id="UP000694867"/>
    </source>
</evidence>
<dbReference type="KEGG" id="goe:100901370"/>
<protein>
    <recommendedName>
        <fullName evidence="2">Regulatory protein zeste</fullName>
    </recommendedName>
</protein>
<reference evidence="7" key="1">
    <citation type="submission" date="2025-08" db="UniProtKB">
        <authorList>
            <consortium name="RefSeq"/>
        </authorList>
    </citation>
    <scope>IDENTIFICATION</scope>
</reference>
<feature type="compositionally biased region" description="Acidic residues" evidence="4">
    <location>
        <begin position="267"/>
        <end position="276"/>
    </location>
</feature>